<evidence type="ECO:0000313" key="1">
    <source>
        <dbReference type="EMBL" id="JAH32675.1"/>
    </source>
</evidence>
<organism evidence="1">
    <name type="scientific">Anguilla anguilla</name>
    <name type="common">European freshwater eel</name>
    <name type="synonym">Muraena anguilla</name>
    <dbReference type="NCBI Taxonomy" id="7936"/>
    <lineage>
        <taxon>Eukaryota</taxon>
        <taxon>Metazoa</taxon>
        <taxon>Chordata</taxon>
        <taxon>Craniata</taxon>
        <taxon>Vertebrata</taxon>
        <taxon>Euteleostomi</taxon>
        <taxon>Actinopterygii</taxon>
        <taxon>Neopterygii</taxon>
        <taxon>Teleostei</taxon>
        <taxon>Anguilliformes</taxon>
        <taxon>Anguillidae</taxon>
        <taxon>Anguilla</taxon>
    </lineage>
</organism>
<reference evidence="1" key="1">
    <citation type="submission" date="2014-11" db="EMBL/GenBank/DDBJ databases">
        <authorList>
            <person name="Amaro Gonzalez C."/>
        </authorList>
    </citation>
    <scope>NUCLEOTIDE SEQUENCE</scope>
</reference>
<dbReference type="AlphaFoldDB" id="A0A0E9RW81"/>
<sequence>MRRSSLLLVIACQRPGIITCALLFFSCFSIRFVKC</sequence>
<accession>A0A0E9RW81</accession>
<dbReference type="EMBL" id="GBXM01075902">
    <property type="protein sequence ID" value="JAH32675.1"/>
    <property type="molecule type" value="Transcribed_RNA"/>
</dbReference>
<proteinExistence type="predicted"/>
<name>A0A0E9RW81_ANGAN</name>
<reference evidence="1" key="2">
    <citation type="journal article" date="2015" name="Fish Shellfish Immunol.">
        <title>Early steps in the European eel (Anguilla anguilla)-Vibrio vulnificus interaction in the gills: Role of the RtxA13 toxin.</title>
        <authorList>
            <person name="Callol A."/>
            <person name="Pajuelo D."/>
            <person name="Ebbesson L."/>
            <person name="Teles M."/>
            <person name="MacKenzie S."/>
            <person name="Amaro C."/>
        </authorList>
    </citation>
    <scope>NUCLEOTIDE SEQUENCE</scope>
</reference>
<dbReference type="PROSITE" id="PS51257">
    <property type="entry name" value="PROKAR_LIPOPROTEIN"/>
    <property type="match status" value="1"/>
</dbReference>
<protein>
    <submittedName>
        <fullName evidence="1">Uncharacterized protein</fullName>
    </submittedName>
</protein>